<feature type="chain" id="PRO_5042115658" description="Thionin-like protein" evidence="1">
    <location>
        <begin position="25"/>
        <end position="67"/>
    </location>
</feature>
<keyword evidence="1" id="KW-0732">Signal</keyword>
<dbReference type="PANTHER" id="PTHR37183:SF1">
    <property type="entry name" value="PLANT THIONIN FAMILY PROTEIN"/>
    <property type="match status" value="1"/>
</dbReference>
<protein>
    <recommendedName>
        <fullName evidence="4">Thionin-like protein</fullName>
    </recommendedName>
</protein>
<evidence type="ECO:0000313" key="3">
    <source>
        <dbReference type="Proteomes" id="UP001293593"/>
    </source>
</evidence>
<accession>A0AAE1JIB3</accession>
<keyword evidence="3" id="KW-1185">Reference proteome</keyword>
<sequence length="67" mass="7305">MKKMIVAVMILIVICSNHIDTAESSAADCLDACQTACVQKDTRVMQRCERKCQIKCGPDSASQENLG</sequence>
<comment type="caution">
    <text evidence="2">The sequence shown here is derived from an EMBL/GenBank/DDBJ whole genome shotgun (WGS) entry which is preliminary data.</text>
</comment>
<evidence type="ECO:0008006" key="4">
    <source>
        <dbReference type="Google" id="ProtNLM"/>
    </source>
</evidence>
<dbReference type="Proteomes" id="UP001293593">
    <property type="component" value="Unassembled WGS sequence"/>
</dbReference>
<name>A0AAE1JIB3_9FABA</name>
<dbReference type="EMBL" id="JAWXYG010000005">
    <property type="protein sequence ID" value="KAK4271107.1"/>
    <property type="molecule type" value="Genomic_DNA"/>
</dbReference>
<dbReference type="PANTHER" id="PTHR37183">
    <property type="entry name" value="PLANT THIONIN FAMILY PROTEIN"/>
    <property type="match status" value="1"/>
</dbReference>
<feature type="signal peptide" evidence="1">
    <location>
        <begin position="1"/>
        <end position="24"/>
    </location>
</feature>
<dbReference type="AlphaFoldDB" id="A0AAE1JIB3"/>
<organism evidence="2 3">
    <name type="scientific">Acacia crassicarpa</name>
    <name type="common">northern wattle</name>
    <dbReference type="NCBI Taxonomy" id="499986"/>
    <lineage>
        <taxon>Eukaryota</taxon>
        <taxon>Viridiplantae</taxon>
        <taxon>Streptophyta</taxon>
        <taxon>Embryophyta</taxon>
        <taxon>Tracheophyta</taxon>
        <taxon>Spermatophyta</taxon>
        <taxon>Magnoliopsida</taxon>
        <taxon>eudicotyledons</taxon>
        <taxon>Gunneridae</taxon>
        <taxon>Pentapetalae</taxon>
        <taxon>rosids</taxon>
        <taxon>fabids</taxon>
        <taxon>Fabales</taxon>
        <taxon>Fabaceae</taxon>
        <taxon>Caesalpinioideae</taxon>
        <taxon>mimosoid clade</taxon>
        <taxon>Acacieae</taxon>
        <taxon>Acacia</taxon>
    </lineage>
</organism>
<evidence type="ECO:0000313" key="2">
    <source>
        <dbReference type="EMBL" id="KAK4271107.1"/>
    </source>
</evidence>
<evidence type="ECO:0000256" key="1">
    <source>
        <dbReference type="SAM" id="SignalP"/>
    </source>
</evidence>
<reference evidence="2" key="1">
    <citation type="submission" date="2023-10" db="EMBL/GenBank/DDBJ databases">
        <title>Chromosome-level genome of the transformable northern wattle, Acacia crassicarpa.</title>
        <authorList>
            <person name="Massaro I."/>
            <person name="Sinha N.R."/>
            <person name="Poethig S."/>
            <person name="Leichty A.R."/>
        </authorList>
    </citation>
    <scope>NUCLEOTIDE SEQUENCE</scope>
    <source>
        <strain evidence="2">Acra3RX</strain>
        <tissue evidence="2">Leaf</tissue>
    </source>
</reference>
<gene>
    <name evidence="2" type="ORF">QN277_019847</name>
</gene>
<proteinExistence type="predicted"/>